<organism evidence="8 9">
    <name type="scientific">Nitrosovibrio tenuis</name>
    <dbReference type="NCBI Taxonomy" id="1233"/>
    <lineage>
        <taxon>Bacteria</taxon>
        <taxon>Pseudomonadati</taxon>
        <taxon>Pseudomonadota</taxon>
        <taxon>Betaproteobacteria</taxon>
        <taxon>Nitrosomonadales</taxon>
        <taxon>Nitrosomonadaceae</taxon>
        <taxon>Nitrosovibrio</taxon>
    </lineage>
</organism>
<dbReference type="AlphaFoldDB" id="A0A1H7NLF3"/>
<dbReference type="PRINTS" id="PR00342">
    <property type="entry name" value="RHESUSRHD"/>
</dbReference>
<dbReference type="GO" id="GO:0097272">
    <property type="term" value="P:ammonium homeostasis"/>
    <property type="evidence" value="ECO:0007669"/>
    <property type="project" value="TreeGrafter"/>
</dbReference>
<dbReference type="Proteomes" id="UP000198620">
    <property type="component" value="Unassembled WGS sequence"/>
</dbReference>
<feature type="transmembrane region" description="Helical" evidence="5">
    <location>
        <begin position="129"/>
        <end position="145"/>
    </location>
</feature>
<feature type="transmembrane region" description="Helical" evidence="5">
    <location>
        <begin position="106"/>
        <end position="124"/>
    </location>
</feature>
<keyword evidence="6" id="KW-0732">Signal</keyword>
<dbReference type="STRING" id="1233.SAMN05216387_10758"/>
<dbReference type="Pfam" id="PF00909">
    <property type="entry name" value="Ammonium_transp"/>
    <property type="match status" value="1"/>
</dbReference>
<feature type="transmembrane region" description="Helical" evidence="5">
    <location>
        <begin position="75"/>
        <end position="94"/>
    </location>
</feature>
<evidence type="ECO:0000259" key="7">
    <source>
        <dbReference type="Pfam" id="PF00909"/>
    </source>
</evidence>
<keyword evidence="9" id="KW-1185">Reference proteome</keyword>
<dbReference type="RefSeq" id="WP_090828850.1">
    <property type="nucleotide sequence ID" value="NZ_FOBH01000007.1"/>
</dbReference>
<feature type="transmembrane region" description="Helical" evidence="5">
    <location>
        <begin position="44"/>
        <end position="63"/>
    </location>
</feature>
<accession>A0A1H7NLF3</accession>
<keyword evidence="4 5" id="KW-0472">Membrane</keyword>
<dbReference type="InterPro" id="IPR029020">
    <property type="entry name" value="Ammonium/urea_transptr"/>
</dbReference>
<keyword evidence="3 5" id="KW-1133">Transmembrane helix</keyword>
<reference evidence="8 9" key="1">
    <citation type="submission" date="2016-10" db="EMBL/GenBank/DDBJ databases">
        <authorList>
            <person name="de Groot N.N."/>
        </authorList>
    </citation>
    <scope>NUCLEOTIDE SEQUENCE [LARGE SCALE GENOMIC DNA]</scope>
    <source>
        <strain evidence="8 9">Nv1</strain>
    </source>
</reference>
<evidence type="ECO:0000313" key="8">
    <source>
        <dbReference type="EMBL" id="SEL24181.1"/>
    </source>
</evidence>
<proteinExistence type="predicted"/>
<dbReference type="SUPFAM" id="SSF111352">
    <property type="entry name" value="Ammonium transporter"/>
    <property type="match status" value="1"/>
</dbReference>
<gene>
    <name evidence="8" type="ORF">SAMN05216387_10758</name>
</gene>
<feature type="transmembrane region" description="Helical" evidence="5">
    <location>
        <begin position="261"/>
        <end position="283"/>
    </location>
</feature>
<dbReference type="EMBL" id="FOBH01000007">
    <property type="protein sequence ID" value="SEL24181.1"/>
    <property type="molecule type" value="Genomic_DNA"/>
</dbReference>
<feature type="transmembrane region" description="Helical" evidence="5">
    <location>
        <begin position="346"/>
        <end position="369"/>
    </location>
</feature>
<dbReference type="GO" id="GO:0008519">
    <property type="term" value="F:ammonium channel activity"/>
    <property type="evidence" value="ECO:0007669"/>
    <property type="project" value="InterPro"/>
</dbReference>
<dbReference type="Gene3D" id="1.10.3430.10">
    <property type="entry name" value="Ammonium transporter AmtB like domains"/>
    <property type="match status" value="1"/>
</dbReference>
<feature type="transmembrane region" description="Helical" evidence="5">
    <location>
        <begin position="289"/>
        <end position="309"/>
    </location>
</feature>
<dbReference type="InterPro" id="IPR002229">
    <property type="entry name" value="RhesusRHD"/>
</dbReference>
<protein>
    <submittedName>
        <fullName evidence="8">Ammonium transporter</fullName>
    </submittedName>
</protein>
<evidence type="ECO:0000256" key="6">
    <source>
        <dbReference type="SAM" id="SignalP"/>
    </source>
</evidence>
<evidence type="ECO:0000256" key="1">
    <source>
        <dbReference type="ARBA" id="ARBA00004141"/>
    </source>
</evidence>
<name>A0A1H7NLF3_9PROT</name>
<feature type="signal peptide" evidence="6">
    <location>
        <begin position="1"/>
        <end position="24"/>
    </location>
</feature>
<feature type="domain" description="Ammonium transporter AmtB-like" evidence="7">
    <location>
        <begin position="16"/>
        <end position="380"/>
    </location>
</feature>
<dbReference type="OrthoDB" id="9814202at2"/>
<sequence>MKKSLCLMLCGVANLFLLCFSAWASEGGAGPELNEARQVAQYNYVIHILAMLLVGFGFLMVFVRRYGFGATTGTYLVVAVGLPLYMLLRANGIFAHEIAPNTVKALMYAEFAVASALIAMGAVLGRLRVFQYALLALFLIPAYLLNEWLVLDNGMGMTAGFQDTAGSVIIHAFGAYFGLALSLVLTTARQRSQPIESDATSDRFAMLGSMVLWLFWPSFATAIVPFEEMPQTVVNTVLALCGATLGTYFLSTWFHKGKTSIVDMANAALAGGVAIGSTCNIVSPTGAFGIGLLAGALSVIGYVFIQPALEKRFKIVDTCGVHNLHGMPGLLGALVAIFVVPGIAGAQFIGIVFSVVLALITGTVAGMLIKATGTTRLAYEDGEEFAHVEGPETDDMVKLEGGTH</sequence>
<evidence type="ECO:0000256" key="4">
    <source>
        <dbReference type="ARBA" id="ARBA00023136"/>
    </source>
</evidence>
<dbReference type="PANTHER" id="PTHR11730:SF60">
    <property type="entry name" value="RH50, ISOFORM D"/>
    <property type="match status" value="1"/>
</dbReference>
<feature type="transmembrane region" description="Helical" evidence="5">
    <location>
        <begin position="321"/>
        <end position="340"/>
    </location>
</feature>
<keyword evidence="2 5" id="KW-0812">Transmembrane</keyword>
<feature type="transmembrane region" description="Helical" evidence="5">
    <location>
        <begin position="165"/>
        <end position="184"/>
    </location>
</feature>
<evidence type="ECO:0000256" key="2">
    <source>
        <dbReference type="ARBA" id="ARBA00022692"/>
    </source>
</evidence>
<evidence type="ECO:0000313" key="9">
    <source>
        <dbReference type="Proteomes" id="UP000198620"/>
    </source>
</evidence>
<dbReference type="InterPro" id="IPR024041">
    <property type="entry name" value="NH4_transpt_AmtB-like_dom"/>
</dbReference>
<dbReference type="PANTHER" id="PTHR11730">
    <property type="entry name" value="AMMONIUM TRANSPORTER"/>
    <property type="match status" value="1"/>
</dbReference>
<feature type="transmembrane region" description="Helical" evidence="5">
    <location>
        <begin position="232"/>
        <end position="254"/>
    </location>
</feature>
<feature type="chain" id="PRO_5011587918" evidence="6">
    <location>
        <begin position="25"/>
        <end position="404"/>
    </location>
</feature>
<evidence type="ECO:0000256" key="5">
    <source>
        <dbReference type="SAM" id="Phobius"/>
    </source>
</evidence>
<feature type="transmembrane region" description="Helical" evidence="5">
    <location>
        <begin position="204"/>
        <end position="226"/>
    </location>
</feature>
<evidence type="ECO:0000256" key="3">
    <source>
        <dbReference type="ARBA" id="ARBA00022989"/>
    </source>
</evidence>
<dbReference type="GO" id="GO:0005886">
    <property type="term" value="C:plasma membrane"/>
    <property type="evidence" value="ECO:0007669"/>
    <property type="project" value="InterPro"/>
</dbReference>
<comment type="subcellular location">
    <subcellularLocation>
        <location evidence="1">Membrane</location>
        <topology evidence="1">Multi-pass membrane protein</topology>
    </subcellularLocation>
</comment>